<proteinExistence type="predicted"/>
<protein>
    <submittedName>
        <fullName evidence="1">Uncharacterized protein</fullName>
    </submittedName>
</protein>
<name>A0ABQ9H3K0_9NEOP</name>
<evidence type="ECO:0000313" key="2">
    <source>
        <dbReference type="Proteomes" id="UP001159363"/>
    </source>
</evidence>
<dbReference type="Proteomes" id="UP001159363">
    <property type="component" value="Chromosome 6"/>
</dbReference>
<evidence type="ECO:0000313" key="1">
    <source>
        <dbReference type="EMBL" id="KAJ8878869.1"/>
    </source>
</evidence>
<dbReference type="EMBL" id="JARBHB010000007">
    <property type="protein sequence ID" value="KAJ8878869.1"/>
    <property type="molecule type" value="Genomic_DNA"/>
</dbReference>
<comment type="caution">
    <text evidence="1">The sequence shown here is derived from an EMBL/GenBank/DDBJ whole genome shotgun (WGS) entry which is preliminary data.</text>
</comment>
<accession>A0ABQ9H3K0</accession>
<keyword evidence="2" id="KW-1185">Reference proteome</keyword>
<reference evidence="1 2" key="1">
    <citation type="submission" date="2023-02" db="EMBL/GenBank/DDBJ databases">
        <title>LHISI_Scaffold_Assembly.</title>
        <authorList>
            <person name="Stuart O.P."/>
            <person name="Cleave R."/>
            <person name="Magrath M.J.L."/>
            <person name="Mikheyev A.S."/>
        </authorList>
    </citation>
    <scope>NUCLEOTIDE SEQUENCE [LARGE SCALE GENOMIC DNA]</scope>
    <source>
        <strain evidence="1">Daus_M_001</strain>
        <tissue evidence="1">Leg muscle</tissue>
    </source>
</reference>
<gene>
    <name evidence="1" type="ORF">PR048_019458</name>
</gene>
<organism evidence="1 2">
    <name type="scientific">Dryococelus australis</name>
    <dbReference type="NCBI Taxonomy" id="614101"/>
    <lineage>
        <taxon>Eukaryota</taxon>
        <taxon>Metazoa</taxon>
        <taxon>Ecdysozoa</taxon>
        <taxon>Arthropoda</taxon>
        <taxon>Hexapoda</taxon>
        <taxon>Insecta</taxon>
        <taxon>Pterygota</taxon>
        <taxon>Neoptera</taxon>
        <taxon>Polyneoptera</taxon>
        <taxon>Phasmatodea</taxon>
        <taxon>Verophasmatodea</taxon>
        <taxon>Anareolatae</taxon>
        <taxon>Phasmatidae</taxon>
        <taxon>Eurycanthinae</taxon>
        <taxon>Dryococelus</taxon>
    </lineage>
</organism>
<sequence length="132" mass="15000">MAERLSHLSGIVALTTCERDFEPEACLLALLPFWRGSVNVSIVCVLRDALWEYLFYGHETAAPPGRAGRDGVKRCSGETVSNRSQRWTSWRTEYRRLMRQPSKADDYAWQSRDDCGQNGTAWAPTETAEDLE</sequence>